<evidence type="ECO:0000256" key="1">
    <source>
        <dbReference type="SAM" id="MobiDB-lite"/>
    </source>
</evidence>
<accession>A0A550CAI5</accession>
<sequence>MSEGDGEERPRPRGGRGEMGVLSIVDRGTSSCLNGLLRLLVGGDEGIVDPTASMTPMMPTSPGAPDPAKAHKAEADDVRFAESVYR</sequence>
<evidence type="ECO:0000313" key="3">
    <source>
        <dbReference type="Proteomes" id="UP000320762"/>
    </source>
</evidence>
<dbReference type="EMBL" id="VDMD01000015">
    <property type="protein sequence ID" value="TRM61809.1"/>
    <property type="molecule type" value="Genomic_DNA"/>
</dbReference>
<organism evidence="2 3">
    <name type="scientific">Schizophyllum amplum</name>
    <dbReference type="NCBI Taxonomy" id="97359"/>
    <lineage>
        <taxon>Eukaryota</taxon>
        <taxon>Fungi</taxon>
        <taxon>Dikarya</taxon>
        <taxon>Basidiomycota</taxon>
        <taxon>Agaricomycotina</taxon>
        <taxon>Agaricomycetes</taxon>
        <taxon>Agaricomycetidae</taxon>
        <taxon>Agaricales</taxon>
        <taxon>Schizophyllaceae</taxon>
        <taxon>Schizophyllum</taxon>
    </lineage>
</organism>
<reference evidence="2 3" key="1">
    <citation type="journal article" date="2019" name="New Phytol.">
        <title>Comparative genomics reveals unique wood-decay strategies and fruiting body development in the Schizophyllaceae.</title>
        <authorList>
            <person name="Almasi E."/>
            <person name="Sahu N."/>
            <person name="Krizsan K."/>
            <person name="Balint B."/>
            <person name="Kovacs G.M."/>
            <person name="Kiss B."/>
            <person name="Cseklye J."/>
            <person name="Drula E."/>
            <person name="Henrissat B."/>
            <person name="Nagy I."/>
            <person name="Chovatia M."/>
            <person name="Adam C."/>
            <person name="LaButti K."/>
            <person name="Lipzen A."/>
            <person name="Riley R."/>
            <person name="Grigoriev I.V."/>
            <person name="Nagy L.G."/>
        </authorList>
    </citation>
    <scope>NUCLEOTIDE SEQUENCE [LARGE SCALE GENOMIC DNA]</scope>
    <source>
        <strain evidence="2 3">NL-1724</strain>
    </source>
</reference>
<comment type="caution">
    <text evidence="2">The sequence shown here is derived from an EMBL/GenBank/DDBJ whole genome shotgun (WGS) entry which is preliminary data.</text>
</comment>
<dbReference type="AlphaFoldDB" id="A0A550CAI5"/>
<proteinExistence type="predicted"/>
<gene>
    <name evidence="2" type="ORF">BD626DRAFT_570515</name>
</gene>
<name>A0A550CAI5_9AGAR</name>
<dbReference type="Proteomes" id="UP000320762">
    <property type="component" value="Unassembled WGS sequence"/>
</dbReference>
<keyword evidence="3" id="KW-1185">Reference proteome</keyword>
<protein>
    <submittedName>
        <fullName evidence="2">Uncharacterized protein</fullName>
    </submittedName>
</protein>
<feature type="region of interest" description="Disordered" evidence="1">
    <location>
        <begin position="50"/>
        <end position="75"/>
    </location>
</feature>
<dbReference type="OrthoDB" id="6745403at2759"/>
<evidence type="ECO:0000313" key="2">
    <source>
        <dbReference type="EMBL" id="TRM61809.1"/>
    </source>
</evidence>
<feature type="region of interest" description="Disordered" evidence="1">
    <location>
        <begin position="1"/>
        <end position="22"/>
    </location>
</feature>